<organism evidence="1 2">
    <name type="scientific">Dendrobium chrysotoxum</name>
    <name type="common">Orchid</name>
    <dbReference type="NCBI Taxonomy" id="161865"/>
    <lineage>
        <taxon>Eukaryota</taxon>
        <taxon>Viridiplantae</taxon>
        <taxon>Streptophyta</taxon>
        <taxon>Embryophyta</taxon>
        <taxon>Tracheophyta</taxon>
        <taxon>Spermatophyta</taxon>
        <taxon>Magnoliopsida</taxon>
        <taxon>Liliopsida</taxon>
        <taxon>Asparagales</taxon>
        <taxon>Orchidaceae</taxon>
        <taxon>Epidendroideae</taxon>
        <taxon>Malaxideae</taxon>
        <taxon>Dendrobiinae</taxon>
        <taxon>Dendrobium</taxon>
    </lineage>
</organism>
<evidence type="ECO:0000313" key="2">
    <source>
        <dbReference type="Proteomes" id="UP000775213"/>
    </source>
</evidence>
<dbReference type="EMBL" id="JAGFBR010000004">
    <property type="protein sequence ID" value="KAH0467573.1"/>
    <property type="molecule type" value="Genomic_DNA"/>
</dbReference>
<dbReference type="AlphaFoldDB" id="A0AAV7HJ55"/>
<reference evidence="1 2" key="1">
    <citation type="journal article" date="2021" name="Hortic Res">
        <title>Chromosome-scale assembly of the Dendrobium chrysotoxum genome enhances the understanding of orchid evolution.</title>
        <authorList>
            <person name="Zhang Y."/>
            <person name="Zhang G.Q."/>
            <person name="Zhang D."/>
            <person name="Liu X.D."/>
            <person name="Xu X.Y."/>
            <person name="Sun W.H."/>
            <person name="Yu X."/>
            <person name="Zhu X."/>
            <person name="Wang Z.W."/>
            <person name="Zhao X."/>
            <person name="Zhong W.Y."/>
            <person name="Chen H."/>
            <person name="Yin W.L."/>
            <person name="Huang T."/>
            <person name="Niu S.C."/>
            <person name="Liu Z.J."/>
        </authorList>
    </citation>
    <scope>NUCLEOTIDE SEQUENCE [LARGE SCALE GENOMIC DNA]</scope>
    <source>
        <strain evidence="1">Lindl</strain>
    </source>
</reference>
<protein>
    <submittedName>
        <fullName evidence="1">Uncharacterized protein</fullName>
    </submittedName>
</protein>
<name>A0AAV7HJ55_DENCH</name>
<keyword evidence="2" id="KW-1185">Reference proteome</keyword>
<sequence length="81" mass="9557">MPLSRLDPRANLNACKGIIFKLRFSLLKFTADRKIAYTRFHKRGWMGPRCGAYNEADMLKTIDLIWRHLRHLKAKIMSKKP</sequence>
<proteinExistence type="predicted"/>
<accession>A0AAV7HJ55</accession>
<gene>
    <name evidence="1" type="ORF">IEQ34_002606</name>
</gene>
<comment type="caution">
    <text evidence="1">The sequence shown here is derived from an EMBL/GenBank/DDBJ whole genome shotgun (WGS) entry which is preliminary data.</text>
</comment>
<evidence type="ECO:0000313" key="1">
    <source>
        <dbReference type="EMBL" id="KAH0467573.1"/>
    </source>
</evidence>
<dbReference type="Proteomes" id="UP000775213">
    <property type="component" value="Unassembled WGS sequence"/>
</dbReference>